<name>A0ABW0S1R4_9BURK</name>
<organism evidence="1 2">
    <name type="scientific">Massilia aerilata</name>
    <dbReference type="NCBI Taxonomy" id="453817"/>
    <lineage>
        <taxon>Bacteria</taxon>
        <taxon>Pseudomonadati</taxon>
        <taxon>Pseudomonadota</taxon>
        <taxon>Betaproteobacteria</taxon>
        <taxon>Burkholderiales</taxon>
        <taxon>Oxalobacteraceae</taxon>
        <taxon>Telluria group</taxon>
        <taxon>Massilia</taxon>
    </lineage>
</organism>
<sequence length="150" mass="16798">MDVVEAVGPHGGTIRLRDGVREIRFDLEAFNPVLDKGTLAANRVALYEGYLAKNTLPLLQGVSPDAELLEARFLVLEKPDMHLPVYQSAVLMTKGEGVRGQIQYSDGRFMYTISHFARVEKNASRESQLHAAYEQLLIGLSWCHFPDPSR</sequence>
<dbReference type="Proteomes" id="UP001596086">
    <property type="component" value="Unassembled WGS sequence"/>
</dbReference>
<evidence type="ECO:0008006" key="3">
    <source>
        <dbReference type="Google" id="ProtNLM"/>
    </source>
</evidence>
<dbReference type="EMBL" id="JBHSMZ010000008">
    <property type="protein sequence ID" value="MFC5549458.1"/>
    <property type="molecule type" value="Genomic_DNA"/>
</dbReference>
<reference evidence="2" key="1">
    <citation type="journal article" date="2019" name="Int. J. Syst. Evol. Microbiol.">
        <title>The Global Catalogue of Microorganisms (GCM) 10K type strain sequencing project: providing services to taxonomists for standard genome sequencing and annotation.</title>
        <authorList>
            <consortium name="The Broad Institute Genomics Platform"/>
            <consortium name="The Broad Institute Genome Sequencing Center for Infectious Disease"/>
            <person name="Wu L."/>
            <person name="Ma J."/>
        </authorList>
    </citation>
    <scope>NUCLEOTIDE SEQUENCE [LARGE SCALE GENOMIC DNA]</scope>
    <source>
        <strain evidence="2">CGMCC 4.5798</strain>
    </source>
</reference>
<protein>
    <recommendedName>
        <fullName evidence="3">DUF1795 domain-containing protein</fullName>
    </recommendedName>
</protein>
<dbReference type="RefSeq" id="WP_379771471.1">
    <property type="nucleotide sequence ID" value="NZ_JBHSMZ010000008.1"/>
</dbReference>
<accession>A0ABW0S1R4</accession>
<keyword evidence="2" id="KW-1185">Reference proteome</keyword>
<proteinExistence type="predicted"/>
<evidence type="ECO:0000313" key="1">
    <source>
        <dbReference type="EMBL" id="MFC5549458.1"/>
    </source>
</evidence>
<comment type="caution">
    <text evidence="1">The sequence shown here is derived from an EMBL/GenBank/DDBJ whole genome shotgun (WGS) entry which is preliminary data.</text>
</comment>
<evidence type="ECO:0000313" key="2">
    <source>
        <dbReference type="Proteomes" id="UP001596086"/>
    </source>
</evidence>
<gene>
    <name evidence="1" type="ORF">ACFPO9_13155</name>
</gene>